<accession>A0A511X7I8</accession>
<sequence>MTGERKGALGSGPEDGPLRPSATEDVSAGPGWLEPEIDKAFAMLGLPAEALRPLKDSYIGCLANTTGPVDLDVAHDACRKGLLRALKAGFTLSPEALMAFEQSLEAVEADLTSSL</sequence>
<evidence type="ECO:0000256" key="1">
    <source>
        <dbReference type="SAM" id="MobiDB-lite"/>
    </source>
</evidence>
<proteinExistence type="predicted"/>
<dbReference type="Proteomes" id="UP000321635">
    <property type="component" value="Unassembled WGS sequence"/>
</dbReference>
<dbReference type="AlphaFoldDB" id="A0A511X7I8"/>
<evidence type="ECO:0000313" key="2">
    <source>
        <dbReference type="EMBL" id="GEN58916.1"/>
    </source>
</evidence>
<reference evidence="2 3" key="1">
    <citation type="submission" date="2019-07" db="EMBL/GenBank/DDBJ databases">
        <title>Whole genome shotgun sequence of Acetobacter nitrogenifigens NBRC 105050.</title>
        <authorList>
            <person name="Hosoyama A."/>
            <person name="Uohara A."/>
            <person name="Ohji S."/>
            <person name="Ichikawa N."/>
        </authorList>
    </citation>
    <scope>NUCLEOTIDE SEQUENCE [LARGE SCALE GENOMIC DNA]</scope>
    <source>
        <strain evidence="2 3">NBRC 105050</strain>
    </source>
</reference>
<name>A0A511X7I8_9PROT</name>
<dbReference type="OrthoDB" id="7268627at2"/>
<dbReference type="EMBL" id="BJYF01000003">
    <property type="protein sequence ID" value="GEN58916.1"/>
    <property type="molecule type" value="Genomic_DNA"/>
</dbReference>
<gene>
    <name evidence="2" type="ORF">ANI02nite_08000</name>
</gene>
<dbReference type="STRING" id="1120919.GCA_000429165_00820"/>
<feature type="region of interest" description="Disordered" evidence="1">
    <location>
        <begin position="1"/>
        <end position="30"/>
    </location>
</feature>
<comment type="caution">
    <text evidence="2">The sequence shown here is derived from an EMBL/GenBank/DDBJ whole genome shotgun (WGS) entry which is preliminary data.</text>
</comment>
<protein>
    <submittedName>
        <fullName evidence="2">Uncharacterized protein</fullName>
    </submittedName>
</protein>
<dbReference type="RefSeq" id="WP_035376151.1">
    <property type="nucleotide sequence ID" value="NZ_AUBI01000002.1"/>
</dbReference>
<evidence type="ECO:0000313" key="3">
    <source>
        <dbReference type="Proteomes" id="UP000321635"/>
    </source>
</evidence>
<keyword evidence="3" id="KW-1185">Reference proteome</keyword>
<organism evidence="2 3">
    <name type="scientific">Acetobacter nitrogenifigens DSM 23921 = NBRC 105050</name>
    <dbReference type="NCBI Taxonomy" id="1120919"/>
    <lineage>
        <taxon>Bacteria</taxon>
        <taxon>Pseudomonadati</taxon>
        <taxon>Pseudomonadota</taxon>
        <taxon>Alphaproteobacteria</taxon>
        <taxon>Acetobacterales</taxon>
        <taxon>Acetobacteraceae</taxon>
        <taxon>Acetobacter</taxon>
    </lineage>
</organism>